<dbReference type="SUPFAM" id="SSF56112">
    <property type="entry name" value="Protein kinase-like (PK-like)"/>
    <property type="match status" value="1"/>
</dbReference>
<keyword evidence="6" id="KW-0723">Serine/threonine-protein kinase</keyword>
<dbReference type="Proteomes" id="UP001180737">
    <property type="component" value="Unassembled WGS sequence"/>
</dbReference>
<comment type="caution">
    <text evidence="6">The sequence shown here is derived from an EMBL/GenBank/DDBJ whole genome shotgun (WGS) entry which is preliminary data.</text>
</comment>
<proteinExistence type="predicted"/>
<dbReference type="PROSITE" id="PS50011">
    <property type="entry name" value="PROTEIN_KINASE_DOM"/>
    <property type="match status" value="1"/>
</dbReference>
<organism evidence="6 7">
    <name type="scientific">Streptomyces gottesmaniae</name>
    <dbReference type="NCBI Taxonomy" id="3075518"/>
    <lineage>
        <taxon>Bacteria</taxon>
        <taxon>Bacillati</taxon>
        <taxon>Actinomycetota</taxon>
        <taxon>Actinomycetes</taxon>
        <taxon>Kitasatosporales</taxon>
        <taxon>Streptomycetaceae</taxon>
        <taxon>Streptomyces</taxon>
    </lineage>
</organism>
<dbReference type="Gene3D" id="3.30.200.20">
    <property type="entry name" value="Phosphorylase Kinase, domain 1"/>
    <property type="match status" value="1"/>
</dbReference>
<evidence type="ECO:0000256" key="3">
    <source>
        <dbReference type="PROSITE-ProRule" id="PRU00221"/>
    </source>
</evidence>
<dbReference type="SMART" id="SM00320">
    <property type="entry name" value="WD40"/>
    <property type="match status" value="4"/>
</dbReference>
<keyword evidence="2" id="KW-0677">Repeat</keyword>
<protein>
    <submittedName>
        <fullName evidence="6">WD40 repeat domain-containing serine/threonine protein kinase</fullName>
    </submittedName>
</protein>
<dbReference type="Pfam" id="PF00400">
    <property type="entry name" value="WD40"/>
    <property type="match status" value="1"/>
</dbReference>
<feature type="repeat" description="WD" evidence="3">
    <location>
        <begin position="1097"/>
        <end position="1129"/>
    </location>
</feature>
<keyword evidence="6" id="KW-0808">Transferase</keyword>
<keyword evidence="4" id="KW-0812">Transmembrane</keyword>
<dbReference type="CDD" id="cd14014">
    <property type="entry name" value="STKc_PknB_like"/>
    <property type="match status" value="1"/>
</dbReference>
<gene>
    <name evidence="6" type="ORF">RM704_17475</name>
</gene>
<keyword evidence="7" id="KW-1185">Reference proteome</keyword>
<dbReference type="EMBL" id="JAVRFJ010000014">
    <property type="protein sequence ID" value="MDT0569241.1"/>
    <property type="molecule type" value="Genomic_DNA"/>
</dbReference>
<dbReference type="SUPFAM" id="SSF101898">
    <property type="entry name" value="NHL repeat"/>
    <property type="match status" value="1"/>
</dbReference>
<dbReference type="InterPro" id="IPR001680">
    <property type="entry name" value="WD40_rpt"/>
</dbReference>
<dbReference type="Pfam" id="PF00069">
    <property type="entry name" value="Pkinase"/>
    <property type="match status" value="1"/>
</dbReference>
<dbReference type="PROSITE" id="PS50082">
    <property type="entry name" value="WD_REPEATS_2"/>
    <property type="match status" value="1"/>
</dbReference>
<dbReference type="Pfam" id="PF20703">
    <property type="entry name" value="nSTAND1"/>
    <property type="match status" value="1"/>
</dbReference>
<feature type="transmembrane region" description="Helical" evidence="4">
    <location>
        <begin position="473"/>
        <end position="492"/>
    </location>
</feature>
<accession>A0ABU2YZ37</accession>
<dbReference type="InterPro" id="IPR008271">
    <property type="entry name" value="Ser/Thr_kinase_AS"/>
</dbReference>
<dbReference type="InterPro" id="IPR011009">
    <property type="entry name" value="Kinase-like_dom_sf"/>
</dbReference>
<evidence type="ECO:0000259" key="5">
    <source>
        <dbReference type="PROSITE" id="PS50011"/>
    </source>
</evidence>
<evidence type="ECO:0000256" key="2">
    <source>
        <dbReference type="ARBA" id="ARBA00022737"/>
    </source>
</evidence>
<keyword evidence="4" id="KW-1133">Transmembrane helix</keyword>
<dbReference type="RefSeq" id="WP_052145965.1">
    <property type="nucleotide sequence ID" value="NZ_JAVRFJ010000014.1"/>
</dbReference>
<dbReference type="PANTHER" id="PTHR19879">
    <property type="entry name" value="TRANSCRIPTION INITIATION FACTOR TFIID"/>
    <property type="match status" value="1"/>
</dbReference>
<sequence length="1206" mass="129009">MPGLHPGDPLRIGVYRTERRLGAGGQGVVYEAYGPAGERVAVKVPSPESLALPGARARLAKEVAAARRVASFCTARVLDADTTGEQPYLVSEFVPGHTLSAAVREHGPFRGDALVRLAMGLATAVAAIHGAGVLHHDLKPANVLIGPDGPRVIDFGLARTQEMTLTDGAAGGTYGYMAPEVLRGKPPTAGADVFAWAAVVLFAATGAHPFGGAHDAEIIYRTVAYEPDTSFLPQPLSRLVEAALHRDDPAARPNAHALLAGLLGLVEDTDAGTLLSAGADAASAVHADTGDLTARRGLAERAEAAHQSLSLSARARAREVLLRFVVAGKAADCSQDNSRTAEEEEFTADRSAEEREVLEEVLAAFTAEGILLRTGTGIRPASLALGHAWPRMRNWLMHDREGLRHLRALGEASAAWERGGRRTDDLLRGDALRAHADVYADAPAHLRPTPAERRFLAASQQAESRRAARRRRLFTLVSVLVVLVLVAGGLAFHQTRISRARAEQDAARTAAAIAENVRTSDPEAAMLLSAASWLIADVDDTRAALYNSLNHGIRQVTDNPVRVPDTRPALGVRDQLLPGGRLATVVDGEAAHVWDLDTQTRVGHAPLAAFIGQYASAVRFAEDGSKVVVPQGEGGGARAVTLTGGTPRLGPLLAKGQTLGVNSASRNARRAALSWLEGDRFRQSVVDTGTGRTLWSRLVKYEAEPVLSPDGESVAVCTSGKPAVLVDLRTGDERRFISQSDGVPTSMECDAETQLVFSGDGAYLLSSLDGLSGMLWNTRTATEVGTISLPVEEVPYRWAINESGTLVAASVPGRILVWQRHGDTLLLAARLPTSNLDSGSQGAAQVWELSFDGDRILRFIEDDRRVRSVDLSWLARERDGEEGRLAVFAPRAQAVLHYSFAQDVLELTTDGHRRRLKTAGSPFLSLVDTVVGAFSPDGELYAHVVDDEGGPSLQVWSARTGRPHGPRIGLRGKDEPEAIAFSPDGRRIAVSRLDASMVTRRTIEVWDLTTSRRAAVFPDAGAAEIAFSPDGNLLVTASGDRIDLTSKQVRRQALGPADARDVAFSEDGQTLAVSTDRGSVDLWDATATRRIGAVPSMGNTDSPVTGLRFSPDGQLLAGVDDTGVRLWDVPDRRRLGGPLRLAGGDRISLAFDTSGRLHVASTLNRHVMIDLDPESIINEICRSVGRDLTAEEWEQYLPKRARHPVC</sequence>
<evidence type="ECO:0000256" key="4">
    <source>
        <dbReference type="SAM" id="Phobius"/>
    </source>
</evidence>
<reference evidence="6" key="1">
    <citation type="submission" date="2024-05" db="EMBL/GenBank/DDBJ databases">
        <title>30 novel species of actinomycetes from the DSMZ collection.</title>
        <authorList>
            <person name="Nouioui I."/>
        </authorList>
    </citation>
    <scope>NUCLEOTIDE SEQUENCE</scope>
    <source>
        <strain evidence="6">DSM 3412</strain>
    </source>
</reference>
<dbReference type="SMART" id="SM00220">
    <property type="entry name" value="S_TKc"/>
    <property type="match status" value="1"/>
</dbReference>
<dbReference type="PROSITE" id="PS00678">
    <property type="entry name" value="WD_REPEATS_1"/>
    <property type="match status" value="1"/>
</dbReference>
<dbReference type="InterPro" id="IPR019775">
    <property type="entry name" value="WD40_repeat_CS"/>
</dbReference>
<feature type="domain" description="Protein kinase" evidence="5">
    <location>
        <begin position="15"/>
        <end position="266"/>
    </location>
</feature>
<dbReference type="InterPro" id="IPR000719">
    <property type="entry name" value="Prot_kinase_dom"/>
</dbReference>
<evidence type="ECO:0000313" key="6">
    <source>
        <dbReference type="EMBL" id="MDT0569241.1"/>
    </source>
</evidence>
<dbReference type="SUPFAM" id="SSF82171">
    <property type="entry name" value="DPP6 N-terminal domain-like"/>
    <property type="match status" value="1"/>
</dbReference>
<evidence type="ECO:0000256" key="1">
    <source>
        <dbReference type="ARBA" id="ARBA00022574"/>
    </source>
</evidence>
<dbReference type="PANTHER" id="PTHR19879:SF9">
    <property type="entry name" value="TRANSCRIPTION INITIATION FACTOR TFIID SUBUNIT 5"/>
    <property type="match status" value="1"/>
</dbReference>
<dbReference type="Gene3D" id="1.10.510.10">
    <property type="entry name" value="Transferase(Phosphotransferase) domain 1"/>
    <property type="match status" value="1"/>
</dbReference>
<name>A0ABU2YZ37_9ACTN</name>
<dbReference type="InterPro" id="IPR015943">
    <property type="entry name" value="WD40/YVTN_repeat-like_dom_sf"/>
</dbReference>
<keyword evidence="4" id="KW-0472">Membrane</keyword>
<keyword evidence="1 3" id="KW-0853">WD repeat</keyword>
<dbReference type="InterPro" id="IPR049052">
    <property type="entry name" value="nSTAND1"/>
</dbReference>
<dbReference type="GO" id="GO:0004674">
    <property type="term" value="F:protein serine/threonine kinase activity"/>
    <property type="evidence" value="ECO:0007669"/>
    <property type="project" value="UniProtKB-KW"/>
</dbReference>
<keyword evidence="6" id="KW-0418">Kinase</keyword>
<dbReference type="PROSITE" id="PS00108">
    <property type="entry name" value="PROTEIN_KINASE_ST"/>
    <property type="match status" value="1"/>
</dbReference>
<dbReference type="Gene3D" id="2.130.10.10">
    <property type="entry name" value="YVTN repeat-like/Quinoprotein amine dehydrogenase"/>
    <property type="match status" value="3"/>
</dbReference>
<evidence type="ECO:0000313" key="7">
    <source>
        <dbReference type="Proteomes" id="UP001180737"/>
    </source>
</evidence>